<dbReference type="EMBL" id="ATCN01000799">
    <property type="protein sequence ID" value="EPR78429.1"/>
    <property type="molecule type" value="Genomic_DNA"/>
</dbReference>
<dbReference type="CDD" id="cd04301">
    <property type="entry name" value="NAT_SF"/>
    <property type="match status" value="1"/>
</dbReference>
<comment type="caution">
    <text evidence="3">The sequence shown here is derived from an EMBL/GenBank/DDBJ whole genome shotgun (WGS) entry which is preliminary data.</text>
</comment>
<evidence type="ECO:0000313" key="3">
    <source>
        <dbReference type="EMBL" id="EPR78429.1"/>
    </source>
</evidence>
<dbReference type="SUPFAM" id="SSF55729">
    <property type="entry name" value="Acyl-CoA N-acyltransferases (Nat)"/>
    <property type="match status" value="1"/>
</dbReference>
<dbReference type="GO" id="GO:0016747">
    <property type="term" value="F:acyltransferase activity, transferring groups other than amino-acyl groups"/>
    <property type="evidence" value="ECO:0007669"/>
    <property type="project" value="InterPro"/>
</dbReference>
<dbReference type="AlphaFoldDB" id="S7XH92"/>
<dbReference type="VEuPathDB" id="MicrosporidiaDB:SLOPH_405"/>
<keyword evidence="4" id="KW-1185">Reference proteome</keyword>
<dbReference type="HOGENOM" id="CLU_1514189_0_0_1"/>
<dbReference type="InParanoid" id="S7XH92"/>
<feature type="domain" description="N-acetyltransferase" evidence="1">
    <location>
        <begin position="106"/>
        <end position="148"/>
    </location>
</feature>
<accession>S7XH92</accession>
<evidence type="ECO:0000259" key="2">
    <source>
        <dbReference type="Pfam" id="PF13878"/>
    </source>
</evidence>
<dbReference type="Gene3D" id="3.40.630.30">
    <property type="match status" value="1"/>
</dbReference>
<dbReference type="InterPro" id="IPR028005">
    <property type="entry name" value="AcTrfase_ESCO_Znf_dom"/>
</dbReference>
<feature type="non-terminal residue" evidence="3">
    <location>
        <position position="1"/>
    </location>
</feature>
<dbReference type="InterPro" id="IPR016181">
    <property type="entry name" value="Acyl_CoA_acyltransferase"/>
</dbReference>
<evidence type="ECO:0000313" key="4">
    <source>
        <dbReference type="Proteomes" id="UP000014978"/>
    </source>
</evidence>
<proteinExistence type="predicted"/>
<sequence length="178" mass="21043">IKITFKSKMYALIGNYFKKCKCGLIYNNTNISDVKNHKKYHNKIIYKNIRISGILLKSIQKYNIYLADRKCVEEIKIYFKDTYSNIGEKCIIIGINSYKRNKKNVGKNIIGFVSFSFNNIIEINTIHIYNEYRNNGYGREMVNFLLKYNGNKKLVVESPTKIGRSFFTKYYKNICKFI</sequence>
<reference evidence="4" key="1">
    <citation type="journal article" date="2013" name="PLoS Genet.">
        <title>The genome of Spraguea lophii and the basis of host-microsporidian interactions.</title>
        <authorList>
            <person name="Campbell S.E."/>
            <person name="Williams T.A."/>
            <person name="Yousuf A."/>
            <person name="Soanes D.M."/>
            <person name="Paszkiewicz K.H."/>
            <person name="Williams B.A.P."/>
        </authorList>
    </citation>
    <scope>NUCLEOTIDE SEQUENCE [LARGE SCALE GENOMIC DNA]</scope>
    <source>
        <strain evidence="4">42_110</strain>
    </source>
</reference>
<dbReference type="InterPro" id="IPR000182">
    <property type="entry name" value="GNAT_dom"/>
</dbReference>
<dbReference type="Pfam" id="PF00583">
    <property type="entry name" value="Acetyltransf_1"/>
    <property type="match status" value="1"/>
</dbReference>
<organism evidence="3 4">
    <name type="scientific">Spraguea lophii (strain 42_110)</name>
    <name type="common">Microsporidian parasite</name>
    <dbReference type="NCBI Taxonomy" id="1358809"/>
    <lineage>
        <taxon>Eukaryota</taxon>
        <taxon>Fungi</taxon>
        <taxon>Fungi incertae sedis</taxon>
        <taxon>Microsporidia</taxon>
        <taxon>Spragueidae</taxon>
        <taxon>Spraguea</taxon>
    </lineage>
</organism>
<evidence type="ECO:0000259" key="1">
    <source>
        <dbReference type="Pfam" id="PF00583"/>
    </source>
</evidence>
<feature type="domain" description="N-acetyltransferase ESCO zinc-finger" evidence="2">
    <location>
        <begin position="21"/>
        <end position="43"/>
    </location>
</feature>
<protein>
    <submittedName>
        <fullName evidence="3">GNAT acetyltransferase</fullName>
    </submittedName>
</protein>
<name>S7XH92_SPRLO</name>
<dbReference type="Pfam" id="PF13878">
    <property type="entry name" value="zf-C2H2_3"/>
    <property type="match status" value="1"/>
</dbReference>
<gene>
    <name evidence="3" type="ORF">SLOPH_405</name>
</gene>
<dbReference type="Proteomes" id="UP000014978">
    <property type="component" value="Unassembled WGS sequence"/>
</dbReference>
<keyword evidence="3" id="KW-0808">Transferase</keyword>